<name>A0A2U8FTJ6_9BURK</name>
<dbReference type="EMBL" id="CP029210">
    <property type="protein sequence ID" value="AWI54359.1"/>
    <property type="molecule type" value="Genomic_DNA"/>
</dbReference>
<accession>A0A2U8FTJ6</accession>
<organism evidence="2 3">
    <name type="scientific">Aquabacterium olei</name>
    <dbReference type="NCBI Taxonomy" id="1296669"/>
    <lineage>
        <taxon>Bacteria</taxon>
        <taxon>Pseudomonadati</taxon>
        <taxon>Pseudomonadota</taxon>
        <taxon>Betaproteobacteria</taxon>
        <taxon>Burkholderiales</taxon>
        <taxon>Aquabacterium</taxon>
    </lineage>
</organism>
<feature type="signal peptide" evidence="1">
    <location>
        <begin position="1"/>
        <end position="25"/>
    </location>
</feature>
<dbReference type="InterPro" id="IPR025500">
    <property type="entry name" value="DUF4390"/>
</dbReference>
<gene>
    <name evidence="2" type="ORF">DEH84_13700</name>
</gene>
<evidence type="ECO:0000313" key="2">
    <source>
        <dbReference type="EMBL" id="AWI54359.1"/>
    </source>
</evidence>
<keyword evidence="3" id="KW-1185">Reference proteome</keyword>
<dbReference type="AlphaFoldDB" id="A0A2U8FTJ6"/>
<reference evidence="2 3" key="1">
    <citation type="submission" date="2018-05" db="EMBL/GenBank/DDBJ databases">
        <title>complete genome sequence of Aquabacterium olei NBRC 110486.</title>
        <authorList>
            <person name="Tang B."/>
            <person name="Chang J."/>
            <person name="Zhang L."/>
            <person name="Yang H."/>
        </authorList>
    </citation>
    <scope>NUCLEOTIDE SEQUENCE [LARGE SCALE GENOMIC DNA]</scope>
    <source>
        <strain evidence="2 3">NBRC 110486</strain>
    </source>
</reference>
<dbReference type="OrthoDB" id="5298153at2"/>
<feature type="chain" id="PRO_5015900569" evidence="1">
    <location>
        <begin position="26"/>
        <end position="196"/>
    </location>
</feature>
<protein>
    <submittedName>
        <fullName evidence="2">DUF4390 domain-containing protein</fullName>
    </submittedName>
</protein>
<dbReference type="RefSeq" id="WP_109037355.1">
    <property type="nucleotide sequence ID" value="NZ_CP029210.1"/>
</dbReference>
<dbReference type="InterPro" id="IPR006311">
    <property type="entry name" value="TAT_signal"/>
</dbReference>
<proteinExistence type="predicted"/>
<dbReference type="Proteomes" id="UP000244892">
    <property type="component" value="Chromosome"/>
</dbReference>
<evidence type="ECO:0000313" key="3">
    <source>
        <dbReference type="Proteomes" id="UP000244892"/>
    </source>
</evidence>
<dbReference type="PROSITE" id="PS51318">
    <property type="entry name" value="TAT"/>
    <property type="match status" value="1"/>
</dbReference>
<keyword evidence="1" id="KW-0732">Signal</keyword>
<dbReference type="KEGG" id="aon:DEH84_13700"/>
<sequence>MPQMRRREMLHRSASALLAMPMAVAGRAALAEAAPQAGLVLNRLAVQRADEGLLLSYDVRFDLPDDIESALGKGVAVTFVARAELLRPRWYWLDQTRARAVRRWRLAYQPLTRHWRVNFDGLSRQYNQLGDALDALRRTNRWRIAEPIAYADEQDYEVAFRFMLDPNELPRPLQIGLGGQPNWNVSVERRVPVPPV</sequence>
<evidence type="ECO:0000256" key="1">
    <source>
        <dbReference type="SAM" id="SignalP"/>
    </source>
</evidence>
<dbReference type="Pfam" id="PF14334">
    <property type="entry name" value="DUF4390"/>
    <property type="match status" value="1"/>
</dbReference>